<dbReference type="InterPro" id="IPR002942">
    <property type="entry name" value="S4_RNA-bd"/>
</dbReference>
<dbReference type="InterPro" id="IPR002877">
    <property type="entry name" value="RNA_MeTrfase_FtsJ_dom"/>
</dbReference>
<dbReference type="CDD" id="cd00165">
    <property type="entry name" value="S4"/>
    <property type="match status" value="1"/>
</dbReference>
<protein>
    <submittedName>
        <fullName evidence="6">TlyA family rRNA (Cytidine-2'-O)-methyltransferase</fullName>
    </submittedName>
</protein>
<dbReference type="AlphaFoldDB" id="A0AA37XE99"/>
<feature type="domain" description="Ribosomal RNA methyltransferase FtsJ" evidence="5">
    <location>
        <begin position="49"/>
        <end position="237"/>
    </location>
</feature>
<evidence type="ECO:0000313" key="7">
    <source>
        <dbReference type="Proteomes" id="UP001157161"/>
    </source>
</evidence>
<dbReference type="GO" id="GO:0003723">
    <property type="term" value="F:RNA binding"/>
    <property type="evidence" value="ECO:0007669"/>
    <property type="project" value="UniProtKB-KW"/>
</dbReference>
<dbReference type="InterPro" id="IPR029063">
    <property type="entry name" value="SAM-dependent_MTases_sf"/>
</dbReference>
<dbReference type="EMBL" id="BSUM01000001">
    <property type="protein sequence ID" value="GMA31651.1"/>
    <property type="molecule type" value="Genomic_DNA"/>
</dbReference>
<comment type="similarity">
    <text evidence="2">Belongs to the TlyA family.</text>
</comment>
<sequence length="279" mass="28600">MERGLATSRTQAQRLIAAGDVTLDGRVLTRPAVAVLEQHVLAVAPGDDYVSRAAHKLAGALDALAGAGLAGPPVAGVRVLDAGASTGGFTDVVLRRGADHVVAVDVGSGQLDPRIRSDARVTVLEHTNVRTLTPEQIGGVADLLVADLSFISLRLVLDPLAACLAPGAHAVVLVKPQFEVGRERLGSGGVVTDPRQRTRAVVGALDAAAASGLRARAVLPSALQGMHGNQEYVAWLERVAPGATPSPGAEVDAATAREHARVAQGAVAGRLVPAEWGTW</sequence>
<evidence type="ECO:0000313" key="6">
    <source>
        <dbReference type="EMBL" id="GMA31651.1"/>
    </source>
</evidence>
<gene>
    <name evidence="6" type="primary">tlyA</name>
    <name evidence="6" type="ORF">GCM10025875_16430</name>
</gene>
<dbReference type="Gene3D" id="3.10.290.10">
    <property type="entry name" value="RNA-binding S4 domain"/>
    <property type="match status" value="1"/>
</dbReference>
<keyword evidence="1 3" id="KW-0694">RNA-binding</keyword>
<dbReference type="SUPFAM" id="SSF53335">
    <property type="entry name" value="S-adenosyl-L-methionine-dependent methyltransferases"/>
    <property type="match status" value="1"/>
</dbReference>
<dbReference type="Proteomes" id="UP001157161">
    <property type="component" value="Unassembled WGS sequence"/>
</dbReference>
<dbReference type="InterPro" id="IPR047048">
    <property type="entry name" value="TlyA"/>
</dbReference>
<dbReference type="GO" id="GO:0032259">
    <property type="term" value="P:methylation"/>
    <property type="evidence" value="ECO:0007669"/>
    <property type="project" value="InterPro"/>
</dbReference>
<evidence type="ECO:0000256" key="1">
    <source>
        <dbReference type="ARBA" id="ARBA00022884"/>
    </source>
</evidence>
<dbReference type="Pfam" id="PF01479">
    <property type="entry name" value="S4"/>
    <property type="match status" value="1"/>
</dbReference>
<evidence type="ECO:0000259" key="4">
    <source>
        <dbReference type="Pfam" id="PF01479"/>
    </source>
</evidence>
<comment type="caution">
    <text evidence="6">The sequence shown here is derived from an EMBL/GenBank/DDBJ whole genome shotgun (WGS) entry which is preliminary data.</text>
</comment>
<reference evidence="6" key="1">
    <citation type="journal article" date="2014" name="Int. J. Syst. Evol. Microbiol.">
        <title>Complete genome sequence of Corynebacterium casei LMG S-19264T (=DSM 44701T), isolated from a smear-ripened cheese.</title>
        <authorList>
            <consortium name="US DOE Joint Genome Institute (JGI-PGF)"/>
            <person name="Walter F."/>
            <person name="Albersmeier A."/>
            <person name="Kalinowski J."/>
            <person name="Ruckert C."/>
        </authorList>
    </citation>
    <scope>NUCLEOTIDE SEQUENCE</scope>
    <source>
        <strain evidence="6">NBRC 112290</strain>
    </source>
</reference>
<dbReference type="PANTHER" id="PTHR32319:SF0">
    <property type="entry name" value="BACTERIAL HEMOLYSIN-LIKE PROTEIN"/>
    <property type="match status" value="1"/>
</dbReference>
<keyword evidence="7" id="KW-1185">Reference proteome</keyword>
<dbReference type="CDD" id="cd02440">
    <property type="entry name" value="AdoMet_MTases"/>
    <property type="match status" value="1"/>
</dbReference>
<dbReference type="Gene3D" id="3.40.50.150">
    <property type="entry name" value="Vaccinia Virus protein VP39"/>
    <property type="match status" value="1"/>
</dbReference>
<dbReference type="GO" id="GO:0008168">
    <property type="term" value="F:methyltransferase activity"/>
    <property type="evidence" value="ECO:0007669"/>
    <property type="project" value="InterPro"/>
</dbReference>
<feature type="domain" description="RNA-binding S4" evidence="4">
    <location>
        <begin position="3"/>
        <end position="38"/>
    </location>
</feature>
<evidence type="ECO:0000259" key="5">
    <source>
        <dbReference type="Pfam" id="PF01728"/>
    </source>
</evidence>
<dbReference type="PIRSF" id="PIRSF005578">
    <property type="entry name" value="TlyA"/>
    <property type="match status" value="1"/>
</dbReference>
<dbReference type="PANTHER" id="PTHR32319">
    <property type="entry name" value="BACTERIAL HEMOLYSIN-LIKE PROTEIN"/>
    <property type="match status" value="1"/>
</dbReference>
<proteinExistence type="inferred from homology"/>
<dbReference type="SUPFAM" id="SSF55174">
    <property type="entry name" value="Alpha-L RNA-binding motif"/>
    <property type="match status" value="1"/>
</dbReference>
<dbReference type="PROSITE" id="PS50889">
    <property type="entry name" value="S4"/>
    <property type="match status" value="1"/>
</dbReference>
<organism evidence="6 7">
    <name type="scientific">Litorihabitans aurantiacus</name>
    <dbReference type="NCBI Taxonomy" id="1930061"/>
    <lineage>
        <taxon>Bacteria</taxon>
        <taxon>Bacillati</taxon>
        <taxon>Actinomycetota</taxon>
        <taxon>Actinomycetes</taxon>
        <taxon>Micrococcales</taxon>
        <taxon>Beutenbergiaceae</taxon>
        <taxon>Litorihabitans</taxon>
    </lineage>
</organism>
<dbReference type="InterPro" id="IPR004538">
    <property type="entry name" value="Hemolysin_A/TlyA"/>
</dbReference>
<evidence type="ECO:0000256" key="2">
    <source>
        <dbReference type="ARBA" id="ARBA00029460"/>
    </source>
</evidence>
<name>A0AA37XE99_9MICO</name>
<dbReference type="Pfam" id="PF01728">
    <property type="entry name" value="FtsJ"/>
    <property type="match status" value="1"/>
</dbReference>
<dbReference type="InterPro" id="IPR036986">
    <property type="entry name" value="S4_RNA-bd_sf"/>
</dbReference>
<evidence type="ECO:0000256" key="3">
    <source>
        <dbReference type="PROSITE-ProRule" id="PRU00182"/>
    </source>
</evidence>
<reference evidence="6" key="2">
    <citation type="submission" date="2023-02" db="EMBL/GenBank/DDBJ databases">
        <authorList>
            <person name="Sun Q."/>
            <person name="Mori K."/>
        </authorList>
    </citation>
    <scope>NUCLEOTIDE SEQUENCE</scope>
    <source>
        <strain evidence="6">NBRC 112290</strain>
    </source>
</reference>
<accession>A0AA37XE99</accession>